<accession>A0ABM6RSM0</accession>
<feature type="transmembrane region" description="Helical" evidence="1">
    <location>
        <begin position="58"/>
        <end position="80"/>
    </location>
</feature>
<keyword evidence="1" id="KW-0472">Membrane</keyword>
<evidence type="ECO:0000313" key="3">
    <source>
        <dbReference type="Proteomes" id="UP000325292"/>
    </source>
</evidence>
<keyword evidence="1" id="KW-1133">Transmembrane helix</keyword>
<name>A0ABM6RSM0_9FIRM</name>
<dbReference type="EMBL" id="CP019454">
    <property type="protein sequence ID" value="AUW94443.1"/>
    <property type="molecule type" value="Genomic_DNA"/>
</dbReference>
<reference evidence="2 3" key="1">
    <citation type="journal article" date="2019" name="Sci. Rep.">
        <title>Sulfobacillus thermotolerans: new insights into resistance and metabolic capacities of acidophilic chemolithotrophs.</title>
        <authorList>
            <person name="Panyushkina A.E."/>
            <person name="Babenko V.V."/>
            <person name="Nikitina A.S."/>
            <person name="Selezneva O.V."/>
            <person name="Tsaplina I.A."/>
            <person name="Letarova M.A."/>
            <person name="Kostryukova E.S."/>
            <person name="Letarov A.V."/>
        </authorList>
    </citation>
    <scope>NUCLEOTIDE SEQUENCE [LARGE SCALE GENOMIC DNA]</scope>
    <source>
        <strain evidence="2 3">Kr1</strain>
    </source>
</reference>
<evidence type="ECO:0000256" key="1">
    <source>
        <dbReference type="SAM" id="Phobius"/>
    </source>
</evidence>
<feature type="transmembrane region" description="Helical" evidence="1">
    <location>
        <begin position="31"/>
        <end position="52"/>
    </location>
</feature>
<gene>
    <name evidence="2" type="ORF">BXT84_11240</name>
</gene>
<evidence type="ECO:0000313" key="2">
    <source>
        <dbReference type="EMBL" id="AUW94443.1"/>
    </source>
</evidence>
<organism evidence="2 3">
    <name type="scientific">Sulfobacillus thermotolerans</name>
    <dbReference type="NCBI Taxonomy" id="338644"/>
    <lineage>
        <taxon>Bacteria</taxon>
        <taxon>Bacillati</taxon>
        <taxon>Bacillota</taxon>
        <taxon>Clostridia</taxon>
        <taxon>Eubacteriales</taxon>
        <taxon>Clostridiales Family XVII. Incertae Sedis</taxon>
        <taxon>Sulfobacillus</taxon>
    </lineage>
</organism>
<sequence>MAKISREELIKHLTPPPGIIMPPYPAKRDKVYRMSLGWTALAMVAAAVATLMRAEQAMFWIQGLVSAGLAVAGWTFLVWLKQWRWIVRSLVVLGLVLWPFWSLGAWALTIAGSAIMAAKETHCFHFWAGRVIPWYSVLFGAGMVFGAPWWLMGLLWLGLAFLWLSLVRGRWTLPLFEV</sequence>
<protein>
    <submittedName>
        <fullName evidence="2">Uncharacterized protein</fullName>
    </submittedName>
</protein>
<keyword evidence="1" id="KW-0812">Transmembrane</keyword>
<dbReference type="Proteomes" id="UP000325292">
    <property type="component" value="Chromosome"/>
</dbReference>
<feature type="transmembrane region" description="Helical" evidence="1">
    <location>
        <begin position="137"/>
        <end position="164"/>
    </location>
</feature>
<feature type="transmembrane region" description="Helical" evidence="1">
    <location>
        <begin position="92"/>
        <end position="117"/>
    </location>
</feature>
<keyword evidence="3" id="KW-1185">Reference proteome</keyword>
<proteinExistence type="predicted"/>